<evidence type="ECO:0000256" key="10">
    <source>
        <dbReference type="ARBA" id="ARBA00047599"/>
    </source>
</evidence>
<dbReference type="Proteomes" id="UP001152795">
    <property type="component" value="Unassembled WGS sequence"/>
</dbReference>
<dbReference type="GO" id="GO:0005509">
    <property type="term" value="F:calcium ion binding"/>
    <property type="evidence" value="ECO:0007669"/>
    <property type="project" value="InterPro"/>
</dbReference>
<protein>
    <recommendedName>
        <fullName evidence="3">NADH:ubiquinone reductase (non-electrogenic)</fullName>
        <ecNumber evidence="3">1.6.5.9</ecNumber>
    </recommendedName>
</protein>
<evidence type="ECO:0000256" key="4">
    <source>
        <dbReference type="ARBA" id="ARBA00022630"/>
    </source>
</evidence>
<sequence length="583" mass="66146">MLRFITSIPRYINKSQMFSYKRQLSTTRLVKNKFTWKLMCLGAISSGFYFIYISIQNGYTAERKKKVIVLGSGWAAVNFIRNLKPELYELSIVSPANYFLFTPLLPSVTVGTVEVRSVVEPIRNLIHKKHKNTVNFYEGECIDVDVENQTIRCKDNSAILGSKSEYTLDYDILIVGIGSDNATFNIPGVKQHCHFLKSVEDACKLRNTVMDCFETAAIPGQPQNEIERLLHFVVVGAGPTGVEFAAELRDLVRDDLKRLYPHLINYCKVTLVEALPQILNAYDENIKEYTTNHFKKDGINIWTKHMVTKVEKNCVTVKKMETNELIEVPFGTCVWSTGIAPQDLTKKIMKKIPGQTNRHALLTDYYLQVKNSNGHIYAMGDCCTIEQRKLLSDVKEIFTEADKDSDGKLSLEEFKAAMEHARYKYPQICKHFSGEDWDNSLQSAFNEADANADGCLGIKEFEKLLKTVDNKLTSLPCTAQVASQKGKYLGKLFSQHSDVIGEASDLSEQGVKQFEYNHMGMFAYIGDDKAVLQFPVIGSFKGLGAMYLWKAAYFNESVTTRTKCLILFDWIKSRLFGRDTSRI</sequence>
<dbReference type="EC" id="1.6.5.9" evidence="3"/>
<evidence type="ECO:0000256" key="1">
    <source>
        <dbReference type="ARBA" id="ARBA00004137"/>
    </source>
</evidence>
<dbReference type="OrthoDB" id="3244603at2759"/>
<keyword evidence="8" id="KW-0560">Oxidoreductase</keyword>
<dbReference type="CDD" id="cd00051">
    <property type="entry name" value="EFh"/>
    <property type="match status" value="1"/>
</dbReference>
<evidence type="ECO:0000256" key="3">
    <source>
        <dbReference type="ARBA" id="ARBA00012637"/>
    </source>
</evidence>
<dbReference type="GO" id="GO:0050136">
    <property type="term" value="F:NADH dehydrogenase (quinone) (non-electrogenic) activity"/>
    <property type="evidence" value="ECO:0007669"/>
    <property type="project" value="UniProtKB-EC"/>
</dbReference>
<keyword evidence="7" id="KW-0809">Transit peptide</keyword>
<evidence type="ECO:0000256" key="6">
    <source>
        <dbReference type="ARBA" id="ARBA00022837"/>
    </source>
</evidence>
<keyword evidence="4" id="KW-0285">Flavoprotein</keyword>
<proteinExistence type="inferred from homology"/>
<dbReference type="SMART" id="SM00054">
    <property type="entry name" value="EFh"/>
    <property type="match status" value="2"/>
</dbReference>
<dbReference type="InterPro" id="IPR036188">
    <property type="entry name" value="FAD/NAD-bd_sf"/>
</dbReference>
<dbReference type="PANTHER" id="PTHR43706">
    <property type="entry name" value="NADH DEHYDROGENASE"/>
    <property type="match status" value="1"/>
</dbReference>
<dbReference type="Pfam" id="PF13202">
    <property type="entry name" value="EF-hand_5"/>
    <property type="match status" value="1"/>
</dbReference>
<dbReference type="InterPro" id="IPR023753">
    <property type="entry name" value="FAD/NAD-binding_dom"/>
</dbReference>
<evidence type="ECO:0000313" key="13">
    <source>
        <dbReference type="EMBL" id="CAB4014382.1"/>
    </source>
</evidence>
<organism evidence="13 14">
    <name type="scientific">Paramuricea clavata</name>
    <name type="common">Red gorgonian</name>
    <name type="synonym">Violescent sea-whip</name>
    <dbReference type="NCBI Taxonomy" id="317549"/>
    <lineage>
        <taxon>Eukaryota</taxon>
        <taxon>Metazoa</taxon>
        <taxon>Cnidaria</taxon>
        <taxon>Anthozoa</taxon>
        <taxon>Octocorallia</taxon>
        <taxon>Malacalcyonacea</taxon>
        <taxon>Plexauridae</taxon>
        <taxon>Paramuricea</taxon>
    </lineage>
</organism>
<keyword evidence="5" id="KW-0274">FAD</keyword>
<evidence type="ECO:0000256" key="8">
    <source>
        <dbReference type="ARBA" id="ARBA00023002"/>
    </source>
</evidence>
<evidence type="ECO:0000256" key="2">
    <source>
        <dbReference type="ARBA" id="ARBA00005272"/>
    </source>
</evidence>
<keyword evidence="9" id="KW-0520">NAD</keyword>
<comment type="catalytic activity">
    <reaction evidence="10">
        <text>a quinone + NADH + H(+) = a quinol + NAD(+)</text>
        <dbReference type="Rhea" id="RHEA:46160"/>
        <dbReference type="ChEBI" id="CHEBI:15378"/>
        <dbReference type="ChEBI" id="CHEBI:24646"/>
        <dbReference type="ChEBI" id="CHEBI:57540"/>
        <dbReference type="ChEBI" id="CHEBI:57945"/>
        <dbReference type="ChEBI" id="CHEBI:132124"/>
        <dbReference type="EC" id="1.6.5.9"/>
    </reaction>
</comment>
<dbReference type="InterPro" id="IPR002048">
    <property type="entry name" value="EF_hand_dom"/>
</dbReference>
<evidence type="ECO:0000259" key="12">
    <source>
        <dbReference type="PROSITE" id="PS50222"/>
    </source>
</evidence>
<evidence type="ECO:0000256" key="9">
    <source>
        <dbReference type="ARBA" id="ARBA00023027"/>
    </source>
</evidence>
<dbReference type="PROSITE" id="PS50222">
    <property type="entry name" value="EF_HAND_2"/>
    <property type="match status" value="2"/>
</dbReference>
<dbReference type="Pfam" id="PF22366">
    <property type="entry name" value="NDH2_C"/>
    <property type="match status" value="1"/>
</dbReference>
<evidence type="ECO:0000256" key="7">
    <source>
        <dbReference type="ARBA" id="ARBA00022946"/>
    </source>
</evidence>
<dbReference type="InterPro" id="IPR045024">
    <property type="entry name" value="NDH-2"/>
</dbReference>
<comment type="similarity">
    <text evidence="2">Belongs to the NADH dehydrogenase family.</text>
</comment>
<evidence type="ECO:0000256" key="5">
    <source>
        <dbReference type="ARBA" id="ARBA00022827"/>
    </source>
</evidence>
<dbReference type="InterPro" id="IPR054585">
    <property type="entry name" value="NDH2-like_C"/>
</dbReference>
<comment type="caution">
    <text evidence="13">The sequence shown here is derived from an EMBL/GenBank/DDBJ whole genome shotgun (WGS) entry which is preliminary data.</text>
</comment>
<reference evidence="13" key="1">
    <citation type="submission" date="2020-04" db="EMBL/GenBank/DDBJ databases">
        <authorList>
            <person name="Alioto T."/>
            <person name="Alioto T."/>
            <person name="Gomez Garrido J."/>
        </authorList>
    </citation>
    <scope>NUCLEOTIDE SEQUENCE</scope>
    <source>
        <strain evidence="13">A484AB</strain>
    </source>
</reference>
<dbReference type="SUPFAM" id="SSF47473">
    <property type="entry name" value="EF-hand"/>
    <property type="match status" value="1"/>
</dbReference>
<dbReference type="Pfam" id="PF00036">
    <property type="entry name" value="EF-hand_1"/>
    <property type="match status" value="1"/>
</dbReference>
<dbReference type="PANTHER" id="PTHR43706:SF47">
    <property type="entry name" value="EXTERNAL NADH-UBIQUINONE OXIDOREDUCTASE 1, MITOCHONDRIAL-RELATED"/>
    <property type="match status" value="1"/>
</dbReference>
<name>A0A6S7JB71_PARCT</name>
<dbReference type="Gene3D" id="3.50.50.100">
    <property type="match status" value="2"/>
</dbReference>
<keyword evidence="14" id="KW-1185">Reference proteome</keyword>
<dbReference type="EMBL" id="CACRXK020008281">
    <property type="protein sequence ID" value="CAB4014382.1"/>
    <property type="molecule type" value="Genomic_DNA"/>
</dbReference>
<accession>A0A6S7JB71</accession>
<dbReference type="InterPro" id="IPR011992">
    <property type="entry name" value="EF-hand-dom_pair"/>
</dbReference>
<comment type="catalytic activity">
    <reaction evidence="11">
        <text>a ubiquinone + NADH + H(+) = a ubiquinol + NAD(+)</text>
        <dbReference type="Rhea" id="RHEA:23152"/>
        <dbReference type="Rhea" id="RHEA-COMP:9565"/>
        <dbReference type="Rhea" id="RHEA-COMP:9566"/>
        <dbReference type="ChEBI" id="CHEBI:15378"/>
        <dbReference type="ChEBI" id="CHEBI:16389"/>
        <dbReference type="ChEBI" id="CHEBI:17976"/>
        <dbReference type="ChEBI" id="CHEBI:57540"/>
        <dbReference type="ChEBI" id="CHEBI:57945"/>
    </reaction>
</comment>
<evidence type="ECO:0000313" key="14">
    <source>
        <dbReference type="Proteomes" id="UP001152795"/>
    </source>
</evidence>
<keyword evidence="6" id="KW-0106">Calcium</keyword>
<comment type="subcellular location">
    <subcellularLocation>
        <location evidence="1">Mitochondrion inner membrane</location>
        <topology evidence="1">Peripheral membrane protein</topology>
        <orientation evidence="1">Intermembrane side</orientation>
    </subcellularLocation>
</comment>
<dbReference type="GO" id="GO:0005743">
    <property type="term" value="C:mitochondrial inner membrane"/>
    <property type="evidence" value="ECO:0007669"/>
    <property type="project" value="UniProtKB-SubCell"/>
</dbReference>
<dbReference type="InterPro" id="IPR018247">
    <property type="entry name" value="EF_Hand_1_Ca_BS"/>
</dbReference>
<dbReference type="SUPFAM" id="SSF51905">
    <property type="entry name" value="FAD/NAD(P)-binding domain"/>
    <property type="match status" value="2"/>
</dbReference>
<dbReference type="AlphaFoldDB" id="A0A6S7JB71"/>
<evidence type="ECO:0000256" key="11">
    <source>
        <dbReference type="ARBA" id="ARBA00049010"/>
    </source>
</evidence>
<feature type="domain" description="EF-hand" evidence="12">
    <location>
        <begin position="389"/>
        <end position="424"/>
    </location>
</feature>
<dbReference type="PROSITE" id="PS00018">
    <property type="entry name" value="EF_HAND_1"/>
    <property type="match status" value="2"/>
</dbReference>
<gene>
    <name evidence="13" type="ORF">PACLA_8A000928</name>
</gene>
<dbReference type="Pfam" id="PF07992">
    <property type="entry name" value="Pyr_redox_2"/>
    <property type="match status" value="1"/>
</dbReference>
<feature type="domain" description="EF-hand" evidence="12">
    <location>
        <begin position="436"/>
        <end position="471"/>
    </location>
</feature>